<keyword evidence="3" id="KW-1185">Reference proteome</keyword>
<name>A2G2J1_TRIV3</name>
<evidence type="ECO:0000313" key="2">
    <source>
        <dbReference type="EMBL" id="EAX88615.1"/>
    </source>
</evidence>
<reference evidence="2" key="2">
    <citation type="journal article" date="2007" name="Science">
        <title>Draft genome sequence of the sexually transmitted pathogen Trichomonas vaginalis.</title>
        <authorList>
            <person name="Carlton J.M."/>
            <person name="Hirt R.P."/>
            <person name="Silva J.C."/>
            <person name="Delcher A.L."/>
            <person name="Schatz M."/>
            <person name="Zhao Q."/>
            <person name="Wortman J.R."/>
            <person name="Bidwell S.L."/>
            <person name="Alsmark U.C.M."/>
            <person name="Besteiro S."/>
            <person name="Sicheritz-Ponten T."/>
            <person name="Noel C.J."/>
            <person name="Dacks J.B."/>
            <person name="Foster P.G."/>
            <person name="Simillion C."/>
            <person name="Van de Peer Y."/>
            <person name="Miranda-Saavedra D."/>
            <person name="Barton G.J."/>
            <person name="Westrop G.D."/>
            <person name="Mueller S."/>
            <person name="Dessi D."/>
            <person name="Fiori P.L."/>
            <person name="Ren Q."/>
            <person name="Paulsen I."/>
            <person name="Zhang H."/>
            <person name="Bastida-Corcuera F.D."/>
            <person name="Simoes-Barbosa A."/>
            <person name="Brown M.T."/>
            <person name="Hayes R.D."/>
            <person name="Mukherjee M."/>
            <person name="Okumura C.Y."/>
            <person name="Schneider R."/>
            <person name="Smith A.J."/>
            <person name="Vanacova S."/>
            <person name="Villalvazo M."/>
            <person name="Haas B.J."/>
            <person name="Pertea M."/>
            <person name="Feldblyum T.V."/>
            <person name="Utterback T.R."/>
            <person name="Shu C.L."/>
            <person name="Osoegawa K."/>
            <person name="de Jong P.J."/>
            <person name="Hrdy I."/>
            <person name="Horvathova L."/>
            <person name="Zubacova Z."/>
            <person name="Dolezal P."/>
            <person name="Malik S.B."/>
            <person name="Logsdon J.M. Jr."/>
            <person name="Henze K."/>
            <person name="Gupta A."/>
            <person name="Wang C.C."/>
            <person name="Dunne R.L."/>
            <person name="Upcroft J.A."/>
            <person name="Upcroft P."/>
            <person name="White O."/>
            <person name="Salzberg S.L."/>
            <person name="Tang P."/>
            <person name="Chiu C.-H."/>
            <person name="Lee Y.-S."/>
            <person name="Embley T.M."/>
            <person name="Coombs G.H."/>
            <person name="Mottram J.C."/>
            <person name="Tachezy J."/>
            <person name="Fraser-Liggett C.M."/>
            <person name="Johnson P.J."/>
        </authorList>
    </citation>
    <scope>NUCLEOTIDE SEQUENCE [LARGE SCALE GENOMIC DNA]</scope>
    <source>
        <strain evidence="2">G3</strain>
    </source>
</reference>
<proteinExistence type="predicted"/>
<dbReference type="VEuPathDB" id="TrichDB:TVAG_167620"/>
<dbReference type="InParanoid" id="A2G2J1"/>
<reference evidence="2" key="1">
    <citation type="submission" date="2006-10" db="EMBL/GenBank/DDBJ databases">
        <authorList>
            <person name="Amadeo P."/>
            <person name="Zhao Q."/>
            <person name="Wortman J."/>
            <person name="Fraser-Liggett C."/>
            <person name="Carlton J."/>
        </authorList>
    </citation>
    <scope>NUCLEOTIDE SEQUENCE</scope>
    <source>
        <strain evidence="2">G3</strain>
    </source>
</reference>
<dbReference type="EMBL" id="DS114287">
    <property type="protein sequence ID" value="EAX88615.1"/>
    <property type="molecule type" value="Genomic_DNA"/>
</dbReference>
<sequence>MIKNMRHRPITSSAKGEVTFGYSVNQDKSKILQNVQVNVNSCDTEPKPKPSEFSTRELPTEATPADDGIQVVYGPPKVYEPVATDDKITTELMHIYRDMLISNSGNIMNLIDDSGKIILPHDSLIHVISVLCGVFDDKIKIQYFLDEEVNCCGALATKINPIKEISAIKVNKNGVINDLNLTYNDIYNLIVDKYKISLEKFYLSAGQICQVSPFQ</sequence>
<protein>
    <submittedName>
        <fullName evidence="2">Uncharacterized protein</fullName>
    </submittedName>
</protein>
<dbReference type="AlphaFoldDB" id="A2G2J1"/>
<dbReference type="VEuPathDB" id="TrichDB:TVAGG3_0144960"/>
<evidence type="ECO:0000256" key="1">
    <source>
        <dbReference type="SAM" id="MobiDB-lite"/>
    </source>
</evidence>
<accession>A2G2J1</accession>
<organism evidence="2 3">
    <name type="scientific">Trichomonas vaginalis (strain ATCC PRA-98 / G3)</name>
    <dbReference type="NCBI Taxonomy" id="412133"/>
    <lineage>
        <taxon>Eukaryota</taxon>
        <taxon>Metamonada</taxon>
        <taxon>Parabasalia</taxon>
        <taxon>Trichomonadida</taxon>
        <taxon>Trichomonadidae</taxon>
        <taxon>Trichomonas</taxon>
    </lineage>
</organism>
<feature type="region of interest" description="Disordered" evidence="1">
    <location>
        <begin position="40"/>
        <end position="66"/>
    </location>
</feature>
<evidence type="ECO:0000313" key="3">
    <source>
        <dbReference type="Proteomes" id="UP000001542"/>
    </source>
</evidence>
<gene>
    <name evidence="2" type="ORF">TVAG_167620</name>
</gene>
<feature type="compositionally biased region" description="Basic and acidic residues" evidence="1">
    <location>
        <begin position="44"/>
        <end position="59"/>
    </location>
</feature>
<dbReference type="Proteomes" id="UP000001542">
    <property type="component" value="Unassembled WGS sequence"/>
</dbReference>